<keyword evidence="2" id="KW-1185">Reference proteome</keyword>
<comment type="caution">
    <text evidence="1">The sequence shown here is derived from an EMBL/GenBank/DDBJ whole genome shotgun (WGS) entry which is preliminary data.</text>
</comment>
<protein>
    <submittedName>
        <fullName evidence="1">Uncharacterized protein</fullName>
    </submittedName>
</protein>
<reference evidence="1" key="1">
    <citation type="submission" date="2018-11" db="EMBL/GenBank/DDBJ databases">
        <title>The sequence and de novo assembly of Larimichthys crocea genome using PacBio and Hi-C technologies.</title>
        <authorList>
            <person name="Xu P."/>
            <person name="Chen B."/>
            <person name="Zhou Z."/>
            <person name="Ke Q."/>
            <person name="Wu Y."/>
            <person name="Bai H."/>
            <person name="Pu F."/>
        </authorList>
    </citation>
    <scope>NUCLEOTIDE SEQUENCE</scope>
    <source>
        <tissue evidence="1">Muscle</tissue>
    </source>
</reference>
<name>A0ACD3Q7C3_LARCR</name>
<dbReference type="Proteomes" id="UP000793456">
    <property type="component" value="Chromosome XXIII"/>
</dbReference>
<sequence length="352" mass="40299">MSWKSEGPPLPPASLHLLVPPVRLMSAFMWQVVQQHNVMQYDKLVDFISLVTELVPELLSPSQRAQLILGLRAKLVLELCRDDGVANLQTIQSHLDQIHTCNTELSSTDQMASGDILKTSYINFASLVQNLLSVPFEKEFFFQEVFPVNYGSNYDQRLQQLVSVFLSRLEQLLPIPDLQQTAAWLTETTSVLEGFEQHLSEPFALKTLLIHHWTVGDSQFRSEEDILLSTMALPAPTGEERFTEPYSDEDDYDNEEETLALEELEEDSSQSLDVNADDWLPKRELGRLSRLFMCPQCSFTHRTKRKVQEHIQSEHHITAPVQKKISVKKAQTKTPQKSNDLNAEKKRGRRQL</sequence>
<evidence type="ECO:0000313" key="2">
    <source>
        <dbReference type="Proteomes" id="UP000793456"/>
    </source>
</evidence>
<accession>A0ACD3Q7C3</accession>
<evidence type="ECO:0000313" key="1">
    <source>
        <dbReference type="EMBL" id="TMS03090.1"/>
    </source>
</evidence>
<dbReference type="EMBL" id="CM011696">
    <property type="protein sequence ID" value="TMS03090.1"/>
    <property type="molecule type" value="Genomic_DNA"/>
</dbReference>
<proteinExistence type="predicted"/>
<organism evidence="1 2">
    <name type="scientific">Larimichthys crocea</name>
    <name type="common">Large yellow croaker</name>
    <name type="synonym">Pseudosciaena crocea</name>
    <dbReference type="NCBI Taxonomy" id="215358"/>
    <lineage>
        <taxon>Eukaryota</taxon>
        <taxon>Metazoa</taxon>
        <taxon>Chordata</taxon>
        <taxon>Craniata</taxon>
        <taxon>Vertebrata</taxon>
        <taxon>Euteleostomi</taxon>
        <taxon>Actinopterygii</taxon>
        <taxon>Neopterygii</taxon>
        <taxon>Teleostei</taxon>
        <taxon>Neoteleostei</taxon>
        <taxon>Acanthomorphata</taxon>
        <taxon>Eupercaria</taxon>
        <taxon>Sciaenidae</taxon>
        <taxon>Larimichthys</taxon>
    </lineage>
</organism>
<gene>
    <name evidence="1" type="ORF">E3U43_021070</name>
</gene>